<sequence length="191" mass="20525">MKPIAVHRHLHDVFGLQQTLPELAATISFGIALPVALATRFPDFLASVPLWRSALALILVLDIAAGCVANFTRSTNDFYAARPRNRWIFIAIHVHVIIVALLLGTDFAASLVVWGYTIAGAVVVNVLKSNPLQTFAGGSLLAAGLSWLALYPGVSPFMSIAFALFMLKVLFSFAVDHYSCSQAACAPEGRT</sequence>
<dbReference type="Proteomes" id="UP000823773">
    <property type="component" value="Unassembled WGS sequence"/>
</dbReference>
<evidence type="ECO:0000313" key="1">
    <source>
        <dbReference type="EMBL" id="MBP1871440.1"/>
    </source>
</evidence>
<evidence type="ECO:0000313" key="2">
    <source>
        <dbReference type="Proteomes" id="UP000823773"/>
    </source>
</evidence>
<reference evidence="1" key="1">
    <citation type="submission" date="2021-03" db="EMBL/GenBank/DDBJ databases">
        <title>Genomic Encyclopedia of Type Strains, Phase IV (KMG-IV): sequencing the most valuable type-strain genomes for metagenomic binning, comparative biology and taxonomic classification.</title>
        <authorList>
            <person name="Goeker M."/>
        </authorList>
    </citation>
    <scope>NUCLEOTIDE SEQUENCE</scope>
    <source>
        <strain evidence="1">DSM 18131</strain>
    </source>
</reference>
<organism evidence="1 2">
    <name type="scientific">Ensifer adhaerens</name>
    <name type="common">Sinorhizobium morelense</name>
    <dbReference type="NCBI Taxonomy" id="106592"/>
    <lineage>
        <taxon>Bacteria</taxon>
        <taxon>Pseudomonadati</taxon>
        <taxon>Pseudomonadota</taxon>
        <taxon>Alphaproteobacteria</taxon>
        <taxon>Hyphomicrobiales</taxon>
        <taxon>Rhizobiaceae</taxon>
        <taxon>Sinorhizobium/Ensifer group</taxon>
        <taxon>Ensifer</taxon>
    </lineage>
</organism>
<protein>
    <submittedName>
        <fullName evidence="1">Uncharacterized protein</fullName>
    </submittedName>
</protein>
<gene>
    <name evidence="1" type="ORF">J2Z19_001152</name>
</gene>
<keyword evidence="2" id="KW-1185">Reference proteome</keyword>
<name>A0ACC5SRK1_ENSAD</name>
<proteinExistence type="predicted"/>
<dbReference type="EMBL" id="JAGGJR010000002">
    <property type="protein sequence ID" value="MBP1871440.1"/>
    <property type="molecule type" value="Genomic_DNA"/>
</dbReference>
<comment type="caution">
    <text evidence="1">The sequence shown here is derived from an EMBL/GenBank/DDBJ whole genome shotgun (WGS) entry which is preliminary data.</text>
</comment>
<accession>A0ACC5SRK1</accession>